<dbReference type="PANTHER" id="PTHR33463">
    <property type="entry name" value="NB-ARC DOMAIN-CONTAINING PROTEIN-RELATED"/>
    <property type="match status" value="1"/>
</dbReference>
<keyword evidence="4" id="KW-0067">ATP-binding</keyword>
<evidence type="ECO:0000259" key="6">
    <source>
        <dbReference type="Pfam" id="PF00931"/>
    </source>
</evidence>
<dbReference type="InterPro" id="IPR042197">
    <property type="entry name" value="Apaf_helical"/>
</dbReference>
<reference evidence="8" key="1">
    <citation type="submission" date="2014-07" db="EMBL/GenBank/DDBJ databases">
        <title>Identification of a novel salt tolerance gene in wild soybean by whole-genome sequencing.</title>
        <authorList>
            <person name="Lam H.-M."/>
            <person name="Qi X."/>
            <person name="Li M.-W."/>
            <person name="Liu X."/>
            <person name="Xie M."/>
            <person name="Ni M."/>
            <person name="Xu X."/>
        </authorList>
    </citation>
    <scope>NUCLEOTIDE SEQUENCE [LARGE SCALE GENOMIC DNA]</scope>
    <source>
        <tissue evidence="8">Root</tissue>
    </source>
</reference>
<evidence type="ECO:0000256" key="1">
    <source>
        <dbReference type="ARBA" id="ARBA00008894"/>
    </source>
</evidence>
<dbReference type="InterPro" id="IPR057135">
    <property type="entry name" value="At4g27190-like_LRR"/>
</dbReference>
<feature type="domain" description="Disease resistance protein At4g27190-like leucine-rich repeats" evidence="7">
    <location>
        <begin position="878"/>
        <end position="968"/>
    </location>
</feature>
<dbReference type="InterPro" id="IPR050905">
    <property type="entry name" value="Plant_NBS-LRR"/>
</dbReference>
<evidence type="ECO:0000259" key="7">
    <source>
        <dbReference type="Pfam" id="PF23247"/>
    </source>
</evidence>
<feature type="region of interest" description="Disordered" evidence="5">
    <location>
        <begin position="283"/>
        <end position="303"/>
    </location>
</feature>
<evidence type="ECO:0000313" key="8">
    <source>
        <dbReference type="EMBL" id="KHN04130.1"/>
    </source>
</evidence>
<name>A0A0B2P4J2_GLYSO</name>
<dbReference type="GO" id="GO:0005524">
    <property type="term" value="F:ATP binding"/>
    <property type="evidence" value="ECO:0007669"/>
    <property type="project" value="UniProtKB-KW"/>
</dbReference>
<dbReference type="Gene3D" id="3.80.10.10">
    <property type="entry name" value="Ribonuclease Inhibitor"/>
    <property type="match status" value="3"/>
</dbReference>
<dbReference type="EMBL" id="KN669486">
    <property type="protein sequence ID" value="KHN04130.1"/>
    <property type="molecule type" value="Genomic_DNA"/>
</dbReference>
<dbReference type="InterPro" id="IPR032675">
    <property type="entry name" value="LRR_dom_sf"/>
</dbReference>
<sequence length="1342" mass="154061">MNYLNKVGEKAFGCVLDLGIRHVAYIFSYGKKVDELNNSIKDLGHAKERVDHLRDEAKKNLHNIEGQVTEWFRKVEECKTEVEEFGNDEGHRKTRLLHDLFPYLWNRYRLGKQAVEMTEDVKNLIDECSKFKEVAYRENITSNDVTLSNAGYVEFGSRKSIMEGIMAQLEDSTVRMIGLHGPGGVGKSTLIKDIAKKSLDKKLFDVVVKLEITANPNLQKIQEEIAYVLGLRLEGEGENVRADCLRRRLKQEKESILVILDDLWDRLDLNKLGVPLDGDVDHNDLSKKTSKAKMGPKEANKEKSLGDYEKDALKLFQKEARIQGEMSKWKQEIVKKYCAGLPMAIVTVGRALRDKSDSEWEKLKNQDLVGVQNSMEISVKMSYDRLENEELKSIFFLCAQMGHQPLIMDLVKYCFGLGILEGVYSLGEARSRISTLIQKLKNSGLVLDGSSSIHFNMHDLVRDAALSIAQNEQNVFTLRNGKLDDWPELERLTSLEELYVRKCFMDEVLEEGERNHSQISFLSELKHLHQLQVVDLSIPCAEFFAKELFFDNLSDYKIEIGNFKTLSAGDFRMPNKYENFKSLALELKDDTDNIHSQKGIKLLFKRVENLLLGELNGVQDVINELNLDGFPYLKHLSIVNNPSIKCIINSKDLFYPQDVFPKLESLCLHKLRKIEMIYFSSGTKMIFTDCSFTNLKTIKVEMCDQLKNLFSSCMVKLLVSLETIGVSHCFSLEEMVKIPDNSDKIEFLKLKSLSLQSLSSFTSFYTTVEGSSTNRNHIQITVIETEHSEMAPPLFGELVEIPNLENLNLISMNKIQKIWSDQPPSLRKLKGLFVSNCKMMEKIFSTEGNSADKVCIFPKLEEIHLDQMIELTDIWQAEVHYCESVEVIFEIKDSLQVDASGGIDTNLQVVDVCNLPKLEHVWSRDPGGILNFKNLHSIEVSGCNRLRNVFLASVAKDVPKLEYMSVQSYGIVEIVACEDGSEKNTEQLVFPELTYMTLYNLSSIQHFYRGRHPIECPKLKKLEVNKCNKELKTFQTRECSNEEDEVVLSAENIFPNLEYLDIDFDEAQEWLLSNTVKHRMHNLKELRLCYVNDGERLCQILDRMPNLEKLYLFNSEHLLKESSESRLGTVIQLKELVLWSSKIKDIGFEREPVLQRLELLSLHWCHKLRNLAPPSVSLAYLTNLEVRNCGRLRNLMASSTAKSLVQLKSMKISECDELEEIVSNEGNEEEEQIVFGKLITIELEYLMNLKSFCSYNNCEFKFPSLEILIVRECRMMQTFTEGGARAPKLQNIGGGVEKGKEEAMWQWEGDLNATIQKGFYQELGRRISRKKDERGFELEYYH</sequence>
<dbReference type="InterPro" id="IPR027417">
    <property type="entry name" value="P-loop_NTPase"/>
</dbReference>
<keyword evidence="3" id="KW-0611">Plant defense</keyword>
<evidence type="ECO:0000256" key="4">
    <source>
        <dbReference type="ARBA" id="ARBA00022840"/>
    </source>
</evidence>
<dbReference type="PRINTS" id="PR00364">
    <property type="entry name" value="DISEASERSIST"/>
</dbReference>
<feature type="domain" description="NB-ARC" evidence="6">
    <location>
        <begin position="161"/>
        <end position="279"/>
    </location>
</feature>
<evidence type="ECO:0000256" key="3">
    <source>
        <dbReference type="ARBA" id="ARBA00022821"/>
    </source>
</evidence>
<dbReference type="SUPFAM" id="SSF52047">
    <property type="entry name" value="RNI-like"/>
    <property type="match status" value="3"/>
</dbReference>
<gene>
    <name evidence="8" type="ORF">glysoja_047824</name>
</gene>
<protein>
    <submittedName>
        <fullName evidence="8">Putative disease resistance protein</fullName>
    </submittedName>
</protein>
<dbReference type="Pfam" id="PF00931">
    <property type="entry name" value="NB-ARC"/>
    <property type="match status" value="1"/>
</dbReference>
<feature type="domain" description="Disease resistance protein At4g27190-like leucine-rich repeats" evidence="7">
    <location>
        <begin position="592"/>
        <end position="729"/>
    </location>
</feature>
<proteinExistence type="inferred from homology"/>
<dbReference type="Pfam" id="PF23247">
    <property type="entry name" value="LRR_RPS2"/>
    <property type="match status" value="3"/>
</dbReference>
<dbReference type="SUPFAM" id="SSF52540">
    <property type="entry name" value="P-loop containing nucleoside triphosphate hydrolases"/>
    <property type="match status" value="1"/>
</dbReference>
<dbReference type="GO" id="GO:0006952">
    <property type="term" value="P:defense response"/>
    <property type="evidence" value="ECO:0007669"/>
    <property type="project" value="UniProtKB-KW"/>
</dbReference>
<dbReference type="Gene3D" id="1.10.8.430">
    <property type="entry name" value="Helical domain of apoptotic protease-activating factors"/>
    <property type="match status" value="1"/>
</dbReference>
<accession>A0A0B2P4J2</accession>
<organism evidence="8">
    <name type="scientific">Glycine soja</name>
    <name type="common">Wild soybean</name>
    <dbReference type="NCBI Taxonomy" id="3848"/>
    <lineage>
        <taxon>Eukaryota</taxon>
        <taxon>Viridiplantae</taxon>
        <taxon>Streptophyta</taxon>
        <taxon>Embryophyta</taxon>
        <taxon>Tracheophyta</taxon>
        <taxon>Spermatophyta</taxon>
        <taxon>Magnoliopsida</taxon>
        <taxon>eudicotyledons</taxon>
        <taxon>Gunneridae</taxon>
        <taxon>Pentapetalae</taxon>
        <taxon>rosids</taxon>
        <taxon>fabids</taxon>
        <taxon>Fabales</taxon>
        <taxon>Fabaceae</taxon>
        <taxon>Papilionoideae</taxon>
        <taxon>50 kb inversion clade</taxon>
        <taxon>NPAAA clade</taxon>
        <taxon>indigoferoid/millettioid clade</taxon>
        <taxon>Phaseoleae</taxon>
        <taxon>Glycine</taxon>
        <taxon>Glycine subgen. Soja</taxon>
    </lineage>
</organism>
<dbReference type="Proteomes" id="UP000053555">
    <property type="component" value="Unassembled WGS sequence"/>
</dbReference>
<feature type="domain" description="Disease resistance protein At4g27190-like leucine-rich repeats" evidence="7">
    <location>
        <begin position="1179"/>
        <end position="1278"/>
    </location>
</feature>
<evidence type="ECO:0000256" key="2">
    <source>
        <dbReference type="ARBA" id="ARBA00022741"/>
    </source>
</evidence>
<comment type="similarity">
    <text evidence="1">Belongs to the disease resistance NB-LRR family.</text>
</comment>
<keyword evidence="2" id="KW-0547">Nucleotide-binding</keyword>
<dbReference type="GO" id="GO:0043531">
    <property type="term" value="F:ADP binding"/>
    <property type="evidence" value="ECO:0007669"/>
    <property type="project" value="InterPro"/>
</dbReference>
<dbReference type="Gene3D" id="3.40.50.300">
    <property type="entry name" value="P-loop containing nucleotide triphosphate hydrolases"/>
    <property type="match status" value="1"/>
</dbReference>
<evidence type="ECO:0000256" key="5">
    <source>
        <dbReference type="SAM" id="MobiDB-lite"/>
    </source>
</evidence>
<dbReference type="PANTHER" id="PTHR33463:SF196">
    <property type="entry name" value="NB-ARC DOMAIN DISEASE RESISTANCE PROTEIN"/>
    <property type="match status" value="1"/>
</dbReference>
<dbReference type="InterPro" id="IPR002182">
    <property type="entry name" value="NB-ARC"/>
</dbReference>